<protein>
    <submittedName>
        <fullName evidence="3">Acyl dehydratase</fullName>
    </submittedName>
</protein>
<dbReference type="RefSeq" id="WP_310018595.1">
    <property type="nucleotide sequence ID" value="NZ_JAVDUM010000004.1"/>
</dbReference>
<dbReference type="InterPro" id="IPR002539">
    <property type="entry name" value="MaoC-like_dom"/>
</dbReference>
<evidence type="ECO:0000313" key="3">
    <source>
        <dbReference type="EMBL" id="MDR6866617.1"/>
    </source>
</evidence>
<dbReference type="InterPro" id="IPR039375">
    <property type="entry name" value="NodN-like"/>
</dbReference>
<keyword evidence="4" id="KW-1185">Reference proteome</keyword>
<proteinExistence type="inferred from homology"/>
<dbReference type="InterPro" id="IPR029069">
    <property type="entry name" value="HotDog_dom_sf"/>
</dbReference>
<sequence length="158" mass="16762">MTRVFDGLDGLRAAVGEPLGPSAALTVSQDVIALFADATGDHQWIHTDVERATREAGGTIAHGMLTLALVVPLVTRLFRVDTPVSMNYGFDRVRFIAPVPAGARLCATARISRVLPDAAGTKVLSSVAIVDEGDGATYCVADWWTYYPGMTDEGEPNG</sequence>
<dbReference type="PANTHER" id="PTHR42993:SF1">
    <property type="entry name" value="MAOC-LIKE DEHYDRATASE DOMAIN-CONTAINING PROTEIN"/>
    <property type="match status" value="1"/>
</dbReference>
<comment type="caution">
    <text evidence="3">The sequence shown here is derived from an EMBL/GenBank/DDBJ whole genome shotgun (WGS) entry which is preliminary data.</text>
</comment>
<dbReference type="SUPFAM" id="SSF54637">
    <property type="entry name" value="Thioesterase/thiol ester dehydrase-isomerase"/>
    <property type="match status" value="1"/>
</dbReference>
<feature type="domain" description="MaoC-like" evidence="2">
    <location>
        <begin position="14"/>
        <end position="111"/>
    </location>
</feature>
<gene>
    <name evidence="3" type="ORF">J2Y69_001210</name>
</gene>
<name>A0ABU1SCI8_9MICO</name>
<dbReference type="Gene3D" id="3.10.129.10">
    <property type="entry name" value="Hotdog Thioesterase"/>
    <property type="match status" value="1"/>
</dbReference>
<dbReference type="PANTHER" id="PTHR42993">
    <property type="entry name" value="MAOC-LIKE DEHYDRATASE DOMAIN-CONTAINING PROTEIN"/>
    <property type="match status" value="1"/>
</dbReference>
<accession>A0ABU1SCI8</accession>
<reference evidence="3 4" key="1">
    <citation type="submission" date="2023-07" db="EMBL/GenBank/DDBJ databases">
        <title>Sorghum-associated microbial communities from plants grown in Nebraska, USA.</title>
        <authorList>
            <person name="Schachtman D."/>
        </authorList>
    </citation>
    <scope>NUCLEOTIDE SEQUENCE [LARGE SCALE GENOMIC DNA]</scope>
    <source>
        <strain evidence="3 4">2980</strain>
    </source>
</reference>
<dbReference type="Proteomes" id="UP001259347">
    <property type="component" value="Unassembled WGS sequence"/>
</dbReference>
<evidence type="ECO:0000259" key="2">
    <source>
        <dbReference type="Pfam" id="PF01575"/>
    </source>
</evidence>
<dbReference type="CDD" id="cd03450">
    <property type="entry name" value="NodN"/>
    <property type="match status" value="1"/>
</dbReference>
<evidence type="ECO:0000313" key="4">
    <source>
        <dbReference type="Proteomes" id="UP001259347"/>
    </source>
</evidence>
<comment type="similarity">
    <text evidence="1">Belongs to the enoyl-CoA hydratase/isomerase family.</text>
</comment>
<organism evidence="3 4">
    <name type="scientific">Microbacterium resistens</name>
    <dbReference type="NCBI Taxonomy" id="156977"/>
    <lineage>
        <taxon>Bacteria</taxon>
        <taxon>Bacillati</taxon>
        <taxon>Actinomycetota</taxon>
        <taxon>Actinomycetes</taxon>
        <taxon>Micrococcales</taxon>
        <taxon>Microbacteriaceae</taxon>
        <taxon>Microbacterium</taxon>
    </lineage>
</organism>
<dbReference type="Pfam" id="PF01575">
    <property type="entry name" value="MaoC_dehydratas"/>
    <property type="match status" value="1"/>
</dbReference>
<evidence type="ECO:0000256" key="1">
    <source>
        <dbReference type="ARBA" id="ARBA00005254"/>
    </source>
</evidence>
<dbReference type="EMBL" id="JAVDUM010000004">
    <property type="protein sequence ID" value="MDR6866617.1"/>
    <property type="molecule type" value="Genomic_DNA"/>
</dbReference>